<reference evidence="6" key="2">
    <citation type="journal article" date="2023" name="IMA Fungus">
        <title>Comparative genomic study of the Penicillium genus elucidates a diverse pangenome and 15 lateral gene transfer events.</title>
        <authorList>
            <person name="Petersen C."/>
            <person name="Sorensen T."/>
            <person name="Nielsen M.R."/>
            <person name="Sondergaard T.E."/>
            <person name="Sorensen J.L."/>
            <person name="Fitzpatrick D.A."/>
            <person name="Frisvad J.C."/>
            <person name="Nielsen K.L."/>
        </authorList>
    </citation>
    <scope>NUCLEOTIDE SEQUENCE</scope>
    <source>
        <strain evidence="6">IBT 23319</strain>
    </source>
</reference>
<comment type="caution">
    <text evidence="6">The sequence shown here is derived from an EMBL/GenBank/DDBJ whole genome shotgun (WGS) entry which is preliminary data.</text>
</comment>
<feature type="transmembrane region" description="Helical" evidence="4">
    <location>
        <begin position="143"/>
        <end position="167"/>
    </location>
</feature>
<feature type="region of interest" description="Disordered" evidence="3">
    <location>
        <begin position="1"/>
        <end position="21"/>
    </location>
</feature>
<dbReference type="Proteomes" id="UP001147733">
    <property type="component" value="Unassembled WGS sequence"/>
</dbReference>
<comment type="similarity">
    <text evidence="2">Belongs to the major facilitator superfamily. Monocarboxylate porter (TC 2.A.1.13) family.</text>
</comment>
<evidence type="ECO:0000256" key="1">
    <source>
        <dbReference type="ARBA" id="ARBA00004141"/>
    </source>
</evidence>
<sequence>MSEKTPQEQVSDGSRMERGDRLSNIVTDSRETIDSTTKEIEDVYPEGGLRAWLVVAGSFVTLFCSLGMQSSIGVLQAHWESDQLKSYAPGTIGWITSVFVYLNMCLAVQVGPMFDKYGPRWILLIGSLLFSLTMFLLGSCKTYYQFILCLGGLGGLSGAMVTTPSMVVLSHWFNRRRGMATGIAMVGASLGGIAVPLILRSTIPAMGWGWALRILGFIFLGLLSIGNICIKTRLPIKQRKGGFTLHSFKDSRFVWFTAAQFFGQIVLVAGLGLIPSYAIAQGFSSDTSFYLMSVYNGGAAVGRGLSGFVCDRFGRFNTMASIMAITTVFIFVIWYPFGHYVGVLYAFVVLMGFGTGAILCLIPVCIAQMCKTEEVGQWLGNCYLIISHGSLVAVPIGGQLLKAIGPSNLVIFIGAMLAASFVCLSISRWACLGYHWKWFVTM</sequence>
<feature type="transmembrane region" description="Helical" evidence="4">
    <location>
        <begin position="253"/>
        <end position="277"/>
    </location>
</feature>
<dbReference type="AlphaFoldDB" id="A0A9W9P611"/>
<feature type="transmembrane region" description="Helical" evidence="4">
    <location>
        <begin position="210"/>
        <end position="230"/>
    </location>
</feature>
<name>A0A9W9P611_PENCI</name>
<comment type="subcellular location">
    <subcellularLocation>
        <location evidence="1">Membrane</location>
        <topology evidence="1">Multi-pass membrane protein</topology>
    </subcellularLocation>
</comment>
<feature type="transmembrane region" description="Helical" evidence="4">
    <location>
        <begin position="92"/>
        <end position="114"/>
    </location>
</feature>
<organism evidence="6 7">
    <name type="scientific">Penicillium citrinum</name>
    <dbReference type="NCBI Taxonomy" id="5077"/>
    <lineage>
        <taxon>Eukaryota</taxon>
        <taxon>Fungi</taxon>
        <taxon>Dikarya</taxon>
        <taxon>Ascomycota</taxon>
        <taxon>Pezizomycotina</taxon>
        <taxon>Eurotiomycetes</taxon>
        <taxon>Eurotiomycetidae</taxon>
        <taxon>Eurotiales</taxon>
        <taxon>Aspergillaceae</taxon>
        <taxon>Penicillium</taxon>
    </lineage>
</organism>
<evidence type="ECO:0000259" key="5">
    <source>
        <dbReference type="PROSITE" id="PS50850"/>
    </source>
</evidence>
<dbReference type="InterPro" id="IPR050327">
    <property type="entry name" value="Proton-linked_MCT"/>
</dbReference>
<dbReference type="GeneID" id="81381943"/>
<evidence type="ECO:0000256" key="2">
    <source>
        <dbReference type="ARBA" id="ARBA00006727"/>
    </source>
</evidence>
<protein>
    <recommendedName>
        <fullName evidence="5">Major facilitator superfamily (MFS) profile domain-containing protein</fullName>
    </recommendedName>
</protein>
<dbReference type="RefSeq" id="XP_056502188.1">
    <property type="nucleotide sequence ID" value="XM_056642776.1"/>
</dbReference>
<dbReference type="GO" id="GO:0022857">
    <property type="term" value="F:transmembrane transporter activity"/>
    <property type="evidence" value="ECO:0007669"/>
    <property type="project" value="InterPro"/>
</dbReference>
<dbReference type="InterPro" id="IPR020846">
    <property type="entry name" value="MFS_dom"/>
</dbReference>
<dbReference type="GO" id="GO:0016020">
    <property type="term" value="C:membrane"/>
    <property type="evidence" value="ECO:0007669"/>
    <property type="project" value="UniProtKB-SubCell"/>
</dbReference>
<dbReference type="InterPro" id="IPR011701">
    <property type="entry name" value="MFS"/>
</dbReference>
<feature type="transmembrane region" description="Helical" evidence="4">
    <location>
        <begin position="409"/>
        <end position="432"/>
    </location>
</feature>
<feature type="domain" description="Major facilitator superfamily (MFS) profile" evidence="5">
    <location>
        <begin position="50"/>
        <end position="430"/>
    </location>
</feature>
<feature type="transmembrane region" description="Helical" evidence="4">
    <location>
        <begin position="179"/>
        <end position="198"/>
    </location>
</feature>
<dbReference type="SUPFAM" id="SSF103473">
    <property type="entry name" value="MFS general substrate transporter"/>
    <property type="match status" value="1"/>
</dbReference>
<keyword evidence="4" id="KW-1133">Transmembrane helix</keyword>
<keyword evidence="7" id="KW-1185">Reference proteome</keyword>
<proteinExistence type="inferred from homology"/>
<evidence type="ECO:0000256" key="4">
    <source>
        <dbReference type="SAM" id="Phobius"/>
    </source>
</evidence>
<feature type="transmembrane region" description="Helical" evidence="4">
    <location>
        <begin position="378"/>
        <end position="397"/>
    </location>
</feature>
<feature type="transmembrane region" description="Helical" evidence="4">
    <location>
        <begin position="51"/>
        <end position="72"/>
    </location>
</feature>
<reference evidence="6" key="1">
    <citation type="submission" date="2022-11" db="EMBL/GenBank/DDBJ databases">
        <authorList>
            <person name="Petersen C."/>
        </authorList>
    </citation>
    <scope>NUCLEOTIDE SEQUENCE</scope>
    <source>
        <strain evidence="6">IBT 23319</strain>
    </source>
</reference>
<feature type="transmembrane region" description="Helical" evidence="4">
    <location>
        <begin position="121"/>
        <end position="137"/>
    </location>
</feature>
<dbReference type="PANTHER" id="PTHR11360:SF230">
    <property type="entry name" value="MONOCARBOXYLATE TRANSPORTER, PUTATIVE (AFU_ORTHOLOGUE AFUA_2G12790)-RELATED"/>
    <property type="match status" value="1"/>
</dbReference>
<keyword evidence="4" id="KW-0472">Membrane</keyword>
<evidence type="ECO:0000256" key="3">
    <source>
        <dbReference type="SAM" id="MobiDB-lite"/>
    </source>
</evidence>
<keyword evidence="4" id="KW-0812">Transmembrane</keyword>
<gene>
    <name evidence="6" type="ORF">N7469_003856</name>
</gene>
<feature type="transmembrane region" description="Helical" evidence="4">
    <location>
        <begin position="343"/>
        <end position="366"/>
    </location>
</feature>
<dbReference type="EMBL" id="JAPQKT010000003">
    <property type="protein sequence ID" value="KAJ5234688.1"/>
    <property type="molecule type" value="Genomic_DNA"/>
</dbReference>
<evidence type="ECO:0000313" key="7">
    <source>
        <dbReference type="Proteomes" id="UP001147733"/>
    </source>
</evidence>
<dbReference type="PROSITE" id="PS50850">
    <property type="entry name" value="MFS"/>
    <property type="match status" value="1"/>
</dbReference>
<dbReference type="OrthoDB" id="410267at2759"/>
<accession>A0A9W9P611</accession>
<dbReference type="Gene3D" id="1.20.1250.20">
    <property type="entry name" value="MFS general substrate transporter like domains"/>
    <property type="match status" value="2"/>
</dbReference>
<dbReference type="InterPro" id="IPR036259">
    <property type="entry name" value="MFS_trans_sf"/>
</dbReference>
<feature type="transmembrane region" description="Helical" evidence="4">
    <location>
        <begin position="316"/>
        <end position="337"/>
    </location>
</feature>
<dbReference type="Pfam" id="PF07690">
    <property type="entry name" value="MFS_1"/>
    <property type="match status" value="1"/>
</dbReference>
<evidence type="ECO:0000313" key="6">
    <source>
        <dbReference type="EMBL" id="KAJ5234688.1"/>
    </source>
</evidence>
<feature type="transmembrane region" description="Helical" evidence="4">
    <location>
        <begin position="289"/>
        <end position="309"/>
    </location>
</feature>
<dbReference type="PANTHER" id="PTHR11360">
    <property type="entry name" value="MONOCARBOXYLATE TRANSPORTER"/>
    <property type="match status" value="1"/>
</dbReference>